<dbReference type="InterPro" id="IPR036890">
    <property type="entry name" value="HATPase_C_sf"/>
</dbReference>
<comment type="caution">
    <text evidence="3">The sequence shown here is derived from an EMBL/GenBank/DDBJ whole genome shotgun (WGS) entry which is preliminary data.</text>
</comment>
<dbReference type="SUPFAM" id="SSF55874">
    <property type="entry name" value="ATPase domain of HSP90 chaperone/DNA topoisomerase II/histidine kinase"/>
    <property type="match status" value="1"/>
</dbReference>
<dbReference type="Pfam" id="PF21180">
    <property type="entry name" value="TOP6A-Spo11_Toprim"/>
    <property type="match status" value="1"/>
</dbReference>
<dbReference type="Proteomes" id="UP000676565">
    <property type="component" value="Unassembled WGS sequence"/>
</dbReference>
<name>A0ABS5C0C6_9BACT</name>
<dbReference type="SUPFAM" id="SSF56726">
    <property type="entry name" value="DNA topoisomerase IV, alpha subunit"/>
    <property type="match status" value="1"/>
</dbReference>
<evidence type="ECO:0000313" key="3">
    <source>
        <dbReference type="EMBL" id="MBP3959437.1"/>
    </source>
</evidence>
<dbReference type="InterPro" id="IPR036078">
    <property type="entry name" value="Spo11/TopoVI_A_sf"/>
</dbReference>
<dbReference type="RefSeq" id="WP_210660087.1">
    <property type="nucleotide sequence ID" value="NZ_JAGKQQ010000001.1"/>
</dbReference>
<organism evidence="3 4">
    <name type="scientific">Gemmata palustris</name>
    <dbReference type="NCBI Taxonomy" id="2822762"/>
    <lineage>
        <taxon>Bacteria</taxon>
        <taxon>Pseudomonadati</taxon>
        <taxon>Planctomycetota</taxon>
        <taxon>Planctomycetia</taxon>
        <taxon>Gemmatales</taxon>
        <taxon>Gemmataceae</taxon>
        <taxon>Gemmata</taxon>
    </lineage>
</organism>
<feature type="region of interest" description="Disordered" evidence="1">
    <location>
        <begin position="1"/>
        <end position="21"/>
    </location>
</feature>
<evidence type="ECO:0000256" key="1">
    <source>
        <dbReference type="SAM" id="MobiDB-lite"/>
    </source>
</evidence>
<proteinExistence type="predicted"/>
<gene>
    <name evidence="3" type="ORF">J8F10_29690</name>
</gene>
<dbReference type="EMBL" id="JAGKQQ010000001">
    <property type="protein sequence ID" value="MBP3959437.1"/>
    <property type="molecule type" value="Genomic_DNA"/>
</dbReference>
<dbReference type="InterPro" id="IPR034136">
    <property type="entry name" value="TOPRIM_Topo6A/Spo11"/>
</dbReference>
<evidence type="ECO:0000259" key="2">
    <source>
        <dbReference type="Pfam" id="PF21180"/>
    </source>
</evidence>
<reference evidence="3 4" key="1">
    <citation type="submission" date="2021-04" db="EMBL/GenBank/DDBJ databases">
        <authorList>
            <person name="Ivanova A."/>
        </authorList>
    </citation>
    <scope>NUCLEOTIDE SEQUENCE [LARGE SCALE GENOMIC DNA]</scope>
    <source>
        <strain evidence="3 4">G18</strain>
    </source>
</reference>
<dbReference type="Gene3D" id="3.30.565.10">
    <property type="entry name" value="Histidine kinase-like ATPase, C-terminal domain"/>
    <property type="match status" value="1"/>
</dbReference>
<protein>
    <recommendedName>
        <fullName evidence="2">Topoisomerase 6 subunit A/Spo11 TOPRIM domain-containing protein</fullName>
    </recommendedName>
</protein>
<dbReference type="Gene3D" id="3.40.1360.10">
    <property type="match status" value="1"/>
</dbReference>
<evidence type="ECO:0000313" key="4">
    <source>
        <dbReference type="Proteomes" id="UP000676565"/>
    </source>
</evidence>
<feature type="domain" description="Topoisomerase 6 subunit A/Spo11 TOPRIM" evidence="2">
    <location>
        <begin position="554"/>
        <end position="623"/>
    </location>
</feature>
<sequence>MGRKNGSILDPRTKIPNTTKTNVLTDGEPEPLVFTRQDWTEFRDPARISAKAGVSRGLLPRVVVKELVDNALDATGGVEFGLLGGEHEGAGSKENCAPSLTLFVSNRGPGLPGTDEELATHFSIRRPLTSSKTRRMPTRGMLGNGLRVVAGVALVSGGELKVCTRGRALRLVPRPEGHTEVVEVAPWNEEGTRIEVIFRGEFASIAAKDGGLFEWAHVACLLTHGDQYRGKSSPWWYGDSSFWELLQAAGHRPLERVLETLDGCTERKRVAKVAGGLRGRGATSIKPNEAATLLAAAQHSVRPVPPSRLGKVGPIESLGDGYAVARGEFEQDGAQIPFVVEVWAKRSKGAKATVCVNRTPVVNNPGCWRHDGDVEYVLNGGGFDCDSFRVGQKRGGDFSITVNVISPFVPLTSSGKDPDLSPMMDQILTAAEKAVRTAKRNKPKGRGKSSQKDLILSHRSEAAEVLSGGGVYGFSLRQFYYRIRPRLIDAFGKDPSYNTFSRVVGQYEDKCGDIEHLYRDDRGTIYHPHTHDSLSLGTRSVADYERPSWGFNKILYCEKEGLFPLLQQARWPERHDCALLTSKGYATRAAREVIRMINRTGEPIQFFCIHDADGDGTMIFETLCRAFAGHNVKVINLGLDPAEGREMGLELETIHRKRTVRVGRYISDSDREWLQTNRIELNAMPTPQFLAWLTRKMSEHDSGKVVPPIEVVQNEMTERAREAIRKRLTEDAIRSANVNARVEKAIAELKCELDIAAKSLASSLPSMLADHPLEHWSGVVDSRANEVAAPLS</sequence>
<accession>A0ABS5C0C6</accession>
<keyword evidence="4" id="KW-1185">Reference proteome</keyword>